<dbReference type="OrthoDB" id="342281at2759"/>
<reference evidence="6 7" key="1">
    <citation type="submission" date="2016-07" db="EMBL/GenBank/DDBJ databases">
        <title>Pervasive Adenine N6-methylation of Active Genes in Fungi.</title>
        <authorList>
            <consortium name="DOE Joint Genome Institute"/>
            <person name="Mondo S.J."/>
            <person name="Dannebaum R.O."/>
            <person name="Kuo R.C."/>
            <person name="Labutti K."/>
            <person name="Haridas S."/>
            <person name="Kuo A."/>
            <person name="Salamov A."/>
            <person name="Ahrendt S.R."/>
            <person name="Lipzen A."/>
            <person name="Sullivan W."/>
            <person name="Andreopoulos W.B."/>
            <person name="Clum A."/>
            <person name="Lindquist E."/>
            <person name="Daum C."/>
            <person name="Ramamoorthy G.K."/>
            <person name="Gryganskyi A."/>
            <person name="Culley D."/>
            <person name="Magnuson J.K."/>
            <person name="James T.Y."/>
            <person name="O'Malley M.A."/>
            <person name="Stajich J.E."/>
            <person name="Spatafora J.W."/>
            <person name="Visel A."/>
            <person name="Grigoriev I.V."/>
        </authorList>
    </citation>
    <scope>NUCLEOTIDE SEQUENCE [LARGE SCALE GENOMIC DNA]</scope>
    <source>
        <strain evidence="6 7">NRRL 3116</strain>
    </source>
</reference>
<dbReference type="InterPro" id="IPR045119">
    <property type="entry name" value="SUN1-5"/>
</dbReference>
<evidence type="ECO:0000256" key="3">
    <source>
        <dbReference type="ARBA" id="ARBA00022989"/>
    </source>
</evidence>
<keyword evidence="7" id="KW-1185">Reference proteome</keyword>
<sequence>KPDYALFSAGGEVMLEMTSATYKAPKKPTLLGNLGLKYIFSPPRSFSSSLLKPASPLEVIQPGTHIGRCWAMNGTEGQVAIRLSRRIVVTEITIEHVHPRVAYERGSAPRGIEIWRIKAIQTFPIPLSKQNVPAFGVVIRIKSNWGNPRFTCLYRVRVHG</sequence>
<feature type="non-terminal residue" evidence="6">
    <location>
        <position position="1"/>
    </location>
</feature>
<dbReference type="PANTHER" id="PTHR12911">
    <property type="entry name" value="SAD1/UNC-84-LIKE PROTEIN-RELATED"/>
    <property type="match status" value="1"/>
</dbReference>
<feature type="non-terminal residue" evidence="6">
    <location>
        <position position="160"/>
    </location>
</feature>
<evidence type="ECO:0000256" key="4">
    <source>
        <dbReference type="ARBA" id="ARBA00023136"/>
    </source>
</evidence>
<dbReference type="GeneID" id="33562234"/>
<dbReference type="InterPro" id="IPR012919">
    <property type="entry name" value="SUN_dom"/>
</dbReference>
<dbReference type="EMBL" id="MCFF01000010">
    <property type="protein sequence ID" value="ORZ22827.1"/>
    <property type="molecule type" value="Genomic_DNA"/>
</dbReference>
<dbReference type="GO" id="GO:0034993">
    <property type="term" value="C:meiotic nuclear membrane microtubule tethering complex"/>
    <property type="evidence" value="ECO:0007669"/>
    <property type="project" value="TreeGrafter"/>
</dbReference>
<dbReference type="InParanoid" id="A0A1Y2GTH8"/>
<keyword evidence="2" id="KW-0812">Transmembrane</keyword>
<evidence type="ECO:0000313" key="7">
    <source>
        <dbReference type="Proteomes" id="UP000193648"/>
    </source>
</evidence>
<protein>
    <recommendedName>
        <fullName evidence="5">SUN domain-containing protein</fullName>
    </recommendedName>
</protein>
<evidence type="ECO:0000256" key="1">
    <source>
        <dbReference type="ARBA" id="ARBA00004370"/>
    </source>
</evidence>
<dbReference type="Pfam" id="PF07738">
    <property type="entry name" value="Sad1_UNC"/>
    <property type="match status" value="1"/>
</dbReference>
<dbReference type="Gene3D" id="2.60.120.260">
    <property type="entry name" value="Galactose-binding domain-like"/>
    <property type="match status" value="1"/>
</dbReference>
<evidence type="ECO:0000313" key="6">
    <source>
        <dbReference type="EMBL" id="ORZ22827.1"/>
    </source>
</evidence>
<keyword evidence="4" id="KW-0472">Membrane</keyword>
<dbReference type="Proteomes" id="UP000193648">
    <property type="component" value="Unassembled WGS sequence"/>
</dbReference>
<name>A0A1Y2GTH8_9FUNG</name>
<accession>A0A1Y2GTH8</accession>
<proteinExistence type="predicted"/>
<dbReference type="GO" id="GO:0043495">
    <property type="term" value="F:protein-membrane adaptor activity"/>
    <property type="evidence" value="ECO:0007669"/>
    <property type="project" value="TreeGrafter"/>
</dbReference>
<dbReference type="RefSeq" id="XP_021883381.1">
    <property type="nucleotide sequence ID" value="XM_022020390.1"/>
</dbReference>
<dbReference type="PANTHER" id="PTHR12911:SF8">
    <property type="entry name" value="KLAROID PROTEIN-RELATED"/>
    <property type="match status" value="1"/>
</dbReference>
<dbReference type="STRING" id="64571.A0A1Y2GTH8"/>
<comment type="caution">
    <text evidence="6">The sequence shown here is derived from an EMBL/GenBank/DDBJ whole genome shotgun (WGS) entry which is preliminary data.</text>
</comment>
<comment type="subcellular location">
    <subcellularLocation>
        <location evidence="1">Membrane</location>
    </subcellularLocation>
</comment>
<dbReference type="PROSITE" id="PS51469">
    <property type="entry name" value="SUN"/>
    <property type="match status" value="1"/>
</dbReference>
<dbReference type="AlphaFoldDB" id="A0A1Y2GTH8"/>
<keyword evidence="3" id="KW-1133">Transmembrane helix</keyword>
<evidence type="ECO:0000256" key="2">
    <source>
        <dbReference type="ARBA" id="ARBA00022692"/>
    </source>
</evidence>
<feature type="domain" description="SUN" evidence="5">
    <location>
        <begin position="10"/>
        <end position="160"/>
    </location>
</feature>
<organism evidence="6 7">
    <name type="scientific">Lobosporangium transversale</name>
    <dbReference type="NCBI Taxonomy" id="64571"/>
    <lineage>
        <taxon>Eukaryota</taxon>
        <taxon>Fungi</taxon>
        <taxon>Fungi incertae sedis</taxon>
        <taxon>Mucoromycota</taxon>
        <taxon>Mortierellomycotina</taxon>
        <taxon>Mortierellomycetes</taxon>
        <taxon>Mortierellales</taxon>
        <taxon>Mortierellaceae</taxon>
        <taxon>Lobosporangium</taxon>
    </lineage>
</organism>
<gene>
    <name evidence="6" type="ORF">BCR41DRAFT_293608</name>
</gene>
<evidence type="ECO:0000259" key="5">
    <source>
        <dbReference type="PROSITE" id="PS51469"/>
    </source>
</evidence>